<dbReference type="PANTHER" id="PTHR43547:SF2">
    <property type="entry name" value="HYBRID SIGNAL TRANSDUCTION HISTIDINE KINASE C"/>
    <property type="match status" value="1"/>
</dbReference>
<dbReference type="InterPro" id="IPR036890">
    <property type="entry name" value="HATPase_C_sf"/>
</dbReference>
<accession>X1SSW8</accession>
<dbReference type="CDD" id="cd00075">
    <property type="entry name" value="HATPase"/>
    <property type="match status" value="1"/>
</dbReference>
<dbReference type="InterPro" id="IPR003660">
    <property type="entry name" value="HAMP_dom"/>
</dbReference>
<dbReference type="InterPro" id="IPR003594">
    <property type="entry name" value="HATPase_dom"/>
</dbReference>
<dbReference type="GO" id="GO:0016020">
    <property type="term" value="C:membrane"/>
    <property type="evidence" value="ECO:0007669"/>
    <property type="project" value="InterPro"/>
</dbReference>
<evidence type="ECO:0000313" key="8">
    <source>
        <dbReference type="EMBL" id="GAI96003.1"/>
    </source>
</evidence>
<dbReference type="CDD" id="cd06225">
    <property type="entry name" value="HAMP"/>
    <property type="match status" value="1"/>
</dbReference>
<evidence type="ECO:0000256" key="2">
    <source>
        <dbReference type="ARBA" id="ARBA00012438"/>
    </source>
</evidence>
<dbReference type="Pfam" id="PF00672">
    <property type="entry name" value="HAMP"/>
    <property type="match status" value="1"/>
</dbReference>
<dbReference type="GO" id="GO:0000155">
    <property type="term" value="F:phosphorelay sensor kinase activity"/>
    <property type="evidence" value="ECO:0007669"/>
    <property type="project" value="InterPro"/>
</dbReference>
<dbReference type="PANTHER" id="PTHR43547">
    <property type="entry name" value="TWO-COMPONENT HISTIDINE KINASE"/>
    <property type="match status" value="1"/>
</dbReference>
<feature type="non-terminal residue" evidence="8">
    <location>
        <position position="278"/>
    </location>
</feature>
<dbReference type="FunFam" id="3.30.565.10:FF:000006">
    <property type="entry name" value="Sensor histidine kinase WalK"/>
    <property type="match status" value="1"/>
</dbReference>
<evidence type="ECO:0000256" key="4">
    <source>
        <dbReference type="ARBA" id="ARBA00022679"/>
    </source>
</evidence>
<dbReference type="EMBL" id="BARW01018187">
    <property type="protein sequence ID" value="GAI96003.1"/>
    <property type="molecule type" value="Genomic_DNA"/>
</dbReference>
<dbReference type="PROSITE" id="PS50885">
    <property type="entry name" value="HAMP"/>
    <property type="match status" value="1"/>
</dbReference>
<dbReference type="SUPFAM" id="SSF158472">
    <property type="entry name" value="HAMP domain-like"/>
    <property type="match status" value="1"/>
</dbReference>
<feature type="domain" description="HAMP" evidence="7">
    <location>
        <begin position="7"/>
        <end position="59"/>
    </location>
</feature>
<dbReference type="Pfam" id="PF00512">
    <property type="entry name" value="HisKA"/>
    <property type="match status" value="1"/>
</dbReference>
<dbReference type="SMART" id="SM00388">
    <property type="entry name" value="HisKA"/>
    <property type="match status" value="1"/>
</dbReference>
<comment type="catalytic activity">
    <reaction evidence="1">
        <text>ATP + protein L-histidine = ADP + protein N-phospho-L-histidine.</text>
        <dbReference type="EC" id="2.7.13.3"/>
    </reaction>
</comment>
<organism evidence="8">
    <name type="scientific">marine sediment metagenome</name>
    <dbReference type="NCBI Taxonomy" id="412755"/>
    <lineage>
        <taxon>unclassified sequences</taxon>
        <taxon>metagenomes</taxon>
        <taxon>ecological metagenomes</taxon>
    </lineage>
</organism>
<feature type="non-terminal residue" evidence="8">
    <location>
        <position position="1"/>
    </location>
</feature>
<reference evidence="8" key="1">
    <citation type="journal article" date="2014" name="Front. Microbiol.">
        <title>High frequency of phylogenetically diverse reductive dehalogenase-homologous genes in deep subseafloor sedimentary metagenomes.</title>
        <authorList>
            <person name="Kawai M."/>
            <person name="Futagami T."/>
            <person name="Toyoda A."/>
            <person name="Takaki Y."/>
            <person name="Nishi S."/>
            <person name="Hori S."/>
            <person name="Arai W."/>
            <person name="Tsubouchi T."/>
            <person name="Morono Y."/>
            <person name="Uchiyama I."/>
            <person name="Ito T."/>
            <person name="Fujiyama A."/>
            <person name="Inagaki F."/>
            <person name="Takami H."/>
        </authorList>
    </citation>
    <scope>NUCLEOTIDE SEQUENCE</scope>
    <source>
        <strain evidence="8">Expedition CK06-06</strain>
    </source>
</reference>
<dbReference type="CDD" id="cd00082">
    <property type="entry name" value="HisKA"/>
    <property type="match status" value="1"/>
</dbReference>
<proteinExistence type="predicted"/>
<dbReference type="Gene3D" id="1.10.287.130">
    <property type="match status" value="1"/>
</dbReference>
<evidence type="ECO:0000256" key="1">
    <source>
        <dbReference type="ARBA" id="ARBA00000085"/>
    </source>
</evidence>
<feature type="domain" description="Histidine kinase" evidence="6">
    <location>
        <begin position="67"/>
        <end position="278"/>
    </location>
</feature>
<evidence type="ECO:0000256" key="3">
    <source>
        <dbReference type="ARBA" id="ARBA00022553"/>
    </source>
</evidence>
<gene>
    <name evidence="8" type="ORF">S12H4_31195</name>
</gene>
<name>X1SSW8_9ZZZZ</name>
<dbReference type="SUPFAM" id="SSF55874">
    <property type="entry name" value="ATPase domain of HSP90 chaperone/DNA topoisomerase II/histidine kinase"/>
    <property type="match status" value="1"/>
</dbReference>
<dbReference type="Gene3D" id="1.10.8.500">
    <property type="entry name" value="HAMP domain in histidine kinase"/>
    <property type="match status" value="1"/>
</dbReference>
<keyword evidence="4" id="KW-0808">Transferase</keyword>
<dbReference type="EC" id="2.7.13.3" evidence="2"/>
<dbReference type="PRINTS" id="PR00344">
    <property type="entry name" value="BCTRLSENSOR"/>
</dbReference>
<dbReference type="InterPro" id="IPR005467">
    <property type="entry name" value="His_kinase_dom"/>
</dbReference>
<dbReference type="AlphaFoldDB" id="X1SSW8"/>
<sequence>IGGILTNQIIKPLRKLTMGAQTLAGGQLSHRVTVSSGDEIGELAESFNKMAASLEVSEQSRQRLINDIAHELRTPLTVIKGTVNGIIDGVFKPDKEHLVNIKGQSELLAQLINELKDISLAESGQLKLEKTDIDITDVARRKVEQAGVMAREKGISLDIEAGKDELEIKADRIRIEQIITNLLTNAIRHTASGGKVTISVGQASIDSLKKLPQPHILLKVIDTGEGIPPEHLPFVFERFYRVQPSRDKSEGGTGLGLAIVKQMVEAHKGKVWAESQPG</sequence>
<dbReference type="InterPro" id="IPR003661">
    <property type="entry name" value="HisK_dim/P_dom"/>
</dbReference>
<dbReference type="SUPFAM" id="SSF47384">
    <property type="entry name" value="Homodimeric domain of signal transducing histidine kinase"/>
    <property type="match status" value="1"/>
</dbReference>
<dbReference type="InterPro" id="IPR004358">
    <property type="entry name" value="Sig_transdc_His_kin-like_C"/>
</dbReference>
<dbReference type="SMART" id="SM00304">
    <property type="entry name" value="HAMP"/>
    <property type="match status" value="1"/>
</dbReference>
<keyword evidence="3" id="KW-0597">Phosphoprotein</keyword>
<dbReference type="InterPro" id="IPR036097">
    <property type="entry name" value="HisK_dim/P_sf"/>
</dbReference>
<comment type="caution">
    <text evidence="8">The sequence shown here is derived from an EMBL/GenBank/DDBJ whole genome shotgun (WGS) entry which is preliminary data.</text>
</comment>
<dbReference type="Gene3D" id="3.30.565.10">
    <property type="entry name" value="Histidine kinase-like ATPase, C-terminal domain"/>
    <property type="match status" value="1"/>
</dbReference>
<protein>
    <recommendedName>
        <fullName evidence="2">histidine kinase</fullName>
        <ecNumber evidence="2">2.7.13.3</ecNumber>
    </recommendedName>
</protein>
<evidence type="ECO:0000256" key="5">
    <source>
        <dbReference type="ARBA" id="ARBA00022777"/>
    </source>
</evidence>
<keyword evidence="5" id="KW-0418">Kinase</keyword>
<dbReference type="PROSITE" id="PS50109">
    <property type="entry name" value="HIS_KIN"/>
    <property type="match status" value="1"/>
</dbReference>
<evidence type="ECO:0000259" key="7">
    <source>
        <dbReference type="PROSITE" id="PS50885"/>
    </source>
</evidence>
<evidence type="ECO:0000259" key="6">
    <source>
        <dbReference type="PROSITE" id="PS50109"/>
    </source>
</evidence>
<dbReference type="SMART" id="SM00387">
    <property type="entry name" value="HATPase_c"/>
    <property type="match status" value="1"/>
</dbReference>
<dbReference type="Pfam" id="PF02518">
    <property type="entry name" value="HATPase_c"/>
    <property type="match status" value="1"/>
</dbReference>